<dbReference type="PANTHER" id="PTHR43537:SF45">
    <property type="entry name" value="GNTR FAMILY REGULATORY PROTEIN"/>
    <property type="match status" value="1"/>
</dbReference>
<dbReference type="PANTHER" id="PTHR43537">
    <property type="entry name" value="TRANSCRIPTIONAL REGULATOR, GNTR FAMILY"/>
    <property type="match status" value="1"/>
</dbReference>
<dbReference type="AlphaFoldDB" id="A0A5Q2MQK6"/>
<evidence type="ECO:0000313" key="6">
    <source>
        <dbReference type="Proteomes" id="UP000392064"/>
    </source>
</evidence>
<gene>
    <name evidence="5" type="ORF">GEV26_02545</name>
</gene>
<dbReference type="Pfam" id="PF00392">
    <property type="entry name" value="GntR"/>
    <property type="match status" value="1"/>
</dbReference>
<protein>
    <submittedName>
        <fullName evidence="5">FCD domain-containing protein</fullName>
    </submittedName>
</protein>
<feature type="domain" description="HTH gntR-type" evidence="4">
    <location>
        <begin position="1"/>
        <end position="55"/>
    </location>
</feature>
<dbReference type="Pfam" id="PF07729">
    <property type="entry name" value="FCD"/>
    <property type="match status" value="1"/>
</dbReference>
<dbReference type="InterPro" id="IPR036390">
    <property type="entry name" value="WH_DNA-bd_sf"/>
</dbReference>
<dbReference type="InterPro" id="IPR011711">
    <property type="entry name" value="GntR_C"/>
</dbReference>
<dbReference type="Gene3D" id="1.20.120.530">
    <property type="entry name" value="GntR ligand-binding domain-like"/>
    <property type="match status" value="1"/>
</dbReference>
<dbReference type="SMART" id="SM00345">
    <property type="entry name" value="HTH_GNTR"/>
    <property type="match status" value="1"/>
</dbReference>
<dbReference type="KEGG" id="aef:GEV26_02545"/>
<sequence>MIVGGELLPGQQIRQEQMAERFSVSRLPIREALRHLLATGLVTHQYNFGFSVARLNQAEFDQLYLMRDLLESAIIRSLPEAKPRHLERLTELNDAISVAAERADAGAVRQLNKEFHFTMFRDSPLSLVVDEVERIWGWAMPYHAVFVSDSGERSRIITEHAQMVETLGRNDVEGLVQLMMNHRAKSEARLNSLLSPHP</sequence>
<dbReference type="InterPro" id="IPR036388">
    <property type="entry name" value="WH-like_DNA-bd_sf"/>
</dbReference>
<evidence type="ECO:0000313" key="5">
    <source>
        <dbReference type="EMBL" id="QGG43125.1"/>
    </source>
</evidence>
<keyword evidence="2" id="KW-0238">DNA-binding</keyword>
<keyword evidence="6" id="KW-1185">Reference proteome</keyword>
<dbReference type="SMART" id="SM00895">
    <property type="entry name" value="FCD"/>
    <property type="match status" value="1"/>
</dbReference>
<dbReference type="GO" id="GO:0003677">
    <property type="term" value="F:DNA binding"/>
    <property type="evidence" value="ECO:0007669"/>
    <property type="project" value="UniProtKB-KW"/>
</dbReference>
<dbReference type="SUPFAM" id="SSF46785">
    <property type="entry name" value="Winged helix' DNA-binding domain"/>
    <property type="match status" value="1"/>
</dbReference>
<dbReference type="PROSITE" id="PS50949">
    <property type="entry name" value="HTH_GNTR"/>
    <property type="match status" value="1"/>
</dbReference>
<evidence type="ECO:0000256" key="1">
    <source>
        <dbReference type="ARBA" id="ARBA00023015"/>
    </source>
</evidence>
<dbReference type="SUPFAM" id="SSF48008">
    <property type="entry name" value="GntR ligand-binding domain-like"/>
    <property type="match status" value="1"/>
</dbReference>
<dbReference type="GO" id="GO:0003700">
    <property type="term" value="F:DNA-binding transcription factor activity"/>
    <property type="evidence" value="ECO:0007669"/>
    <property type="project" value="InterPro"/>
</dbReference>
<dbReference type="Gene3D" id="1.10.10.10">
    <property type="entry name" value="Winged helix-like DNA-binding domain superfamily/Winged helix DNA-binding domain"/>
    <property type="match status" value="1"/>
</dbReference>
<proteinExistence type="predicted"/>
<dbReference type="Proteomes" id="UP000392064">
    <property type="component" value="Chromosome"/>
</dbReference>
<dbReference type="InterPro" id="IPR000524">
    <property type="entry name" value="Tscrpt_reg_HTH_GntR"/>
</dbReference>
<dbReference type="InterPro" id="IPR008920">
    <property type="entry name" value="TF_FadR/GntR_C"/>
</dbReference>
<accession>A0A5Q2MQK6</accession>
<evidence type="ECO:0000256" key="2">
    <source>
        <dbReference type="ARBA" id="ARBA00023125"/>
    </source>
</evidence>
<name>A0A5Q2MQK6_9ACTN</name>
<keyword evidence="3" id="KW-0804">Transcription</keyword>
<reference evidence="5 6" key="1">
    <citation type="submission" date="2019-11" db="EMBL/GenBank/DDBJ databases">
        <authorList>
            <person name="Li J."/>
        </authorList>
    </citation>
    <scope>NUCLEOTIDE SEQUENCE [LARGE SCALE GENOMIC DNA]</scope>
    <source>
        <strain evidence="5 6">MF47</strain>
    </source>
</reference>
<organism evidence="5 6">
    <name type="scientific">Aeromicrobium yanjiei</name>
    <dbReference type="NCBI Taxonomy" id="2662028"/>
    <lineage>
        <taxon>Bacteria</taxon>
        <taxon>Bacillati</taxon>
        <taxon>Actinomycetota</taxon>
        <taxon>Actinomycetes</taxon>
        <taxon>Propionibacteriales</taxon>
        <taxon>Nocardioidaceae</taxon>
        <taxon>Aeromicrobium</taxon>
    </lineage>
</organism>
<evidence type="ECO:0000259" key="4">
    <source>
        <dbReference type="PROSITE" id="PS50949"/>
    </source>
</evidence>
<keyword evidence="1" id="KW-0805">Transcription regulation</keyword>
<dbReference type="EMBL" id="CP045737">
    <property type="protein sequence ID" value="QGG43125.1"/>
    <property type="molecule type" value="Genomic_DNA"/>
</dbReference>
<evidence type="ECO:0000256" key="3">
    <source>
        <dbReference type="ARBA" id="ARBA00023163"/>
    </source>
</evidence>